<keyword evidence="4" id="KW-1185">Reference proteome</keyword>
<dbReference type="InterPro" id="IPR039537">
    <property type="entry name" value="Retrotran_Ty1/copia-like"/>
</dbReference>
<reference evidence="4" key="1">
    <citation type="journal article" date="2020" name="Nat. Commun.">
        <title>Genome sequence of the cluster root forming white lupin.</title>
        <authorList>
            <person name="Hufnagel B."/>
            <person name="Marques A."/>
            <person name="Soriano A."/>
            <person name="Marques L."/>
            <person name="Divol F."/>
            <person name="Doumas P."/>
            <person name="Sallet E."/>
            <person name="Mancinotti D."/>
            <person name="Carrere S."/>
            <person name="Marande W."/>
            <person name="Arribat S."/>
            <person name="Keller J."/>
            <person name="Huneau C."/>
            <person name="Blein T."/>
            <person name="Aime D."/>
            <person name="Laguerre M."/>
            <person name="Taylor J."/>
            <person name="Schubert V."/>
            <person name="Nelson M."/>
            <person name="Geu-Flores F."/>
            <person name="Crespi M."/>
            <person name="Gallardo-Guerrero K."/>
            <person name="Delaux P.-M."/>
            <person name="Salse J."/>
            <person name="Berges H."/>
            <person name="Guyot R."/>
            <person name="Gouzy J."/>
            <person name="Peret B."/>
        </authorList>
    </citation>
    <scope>NUCLEOTIDE SEQUENCE [LARGE SCALE GENOMIC DNA]</scope>
    <source>
        <strain evidence="4">cv. Amiga</strain>
    </source>
</reference>
<dbReference type="SUPFAM" id="SSF53098">
    <property type="entry name" value="Ribonuclease H-like"/>
    <property type="match status" value="1"/>
</dbReference>
<evidence type="ECO:0000313" key="3">
    <source>
        <dbReference type="EMBL" id="KAE9586444.1"/>
    </source>
</evidence>
<gene>
    <name evidence="3" type="ORF">Lalb_Chr24g0402071</name>
</gene>
<feature type="compositionally biased region" description="Basic and acidic residues" evidence="1">
    <location>
        <begin position="182"/>
        <end position="192"/>
    </location>
</feature>
<dbReference type="InterPro" id="IPR012337">
    <property type="entry name" value="RNaseH-like_sf"/>
</dbReference>
<dbReference type="PANTHER" id="PTHR42648">
    <property type="entry name" value="TRANSPOSASE, PUTATIVE-RELATED"/>
    <property type="match status" value="1"/>
</dbReference>
<evidence type="ECO:0000256" key="1">
    <source>
        <dbReference type="SAM" id="MobiDB-lite"/>
    </source>
</evidence>
<feature type="domain" description="Retroviral polymerase SH3-like" evidence="2">
    <location>
        <begin position="66"/>
        <end position="123"/>
    </location>
</feature>
<dbReference type="GO" id="GO:0003964">
    <property type="term" value="F:RNA-directed DNA polymerase activity"/>
    <property type="evidence" value="ECO:0007669"/>
    <property type="project" value="UniProtKB-KW"/>
</dbReference>
<dbReference type="EMBL" id="WOCE01000024">
    <property type="protein sequence ID" value="KAE9586444.1"/>
    <property type="molecule type" value="Genomic_DNA"/>
</dbReference>
<sequence length="240" mass="26968">MNKTLIERVICMRLNAGLFKGFWAEALSMTCYVINRSPHASLDGKVVEEVWTGNLINYNLLRTFGCPAYVHVPSDERSKLDLKSKRCIFIGYTKGGKGFKFWDPVSRKVVLSRDAVFDEDFLLKDSVMTEVPMPNGDTLRSNMIPLNSETIQVNKGKESCTSSSQEHDDSHAQSSGVQEYLLGRDKDGRPIKPPEIYGFEDMASVALHISSGDPCSFQDAINNPEKEQWMGVIMEEMESL</sequence>
<keyword evidence="3" id="KW-0695">RNA-directed DNA polymerase</keyword>
<dbReference type="Proteomes" id="UP000447434">
    <property type="component" value="Chromosome 24"/>
</dbReference>
<dbReference type="AlphaFoldDB" id="A0A6A4NG22"/>
<comment type="caution">
    <text evidence="3">The sequence shown here is derived from an EMBL/GenBank/DDBJ whole genome shotgun (WGS) entry which is preliminary data.</text>
</comment>
<dbReference type="OrthoDB" id="1432605at2759"/>
<dbReference type="Pfam" id="PF25597">
    <property type="entry name" value="SH3_retrovirus"/>
    <property type="match status" value="1"/>
</dbReference>
<organism evidence="3 4">
    <name type="scientific">Lupinus albus</name>
    <name type="common">White lupine</name>
    <name type="synonym">Lupinus termis</name>
    <dbReference type="NCBI Taxonomy" id="3870"/>
    <lineage>
        <taxon>Eukaryota</taxon>
        <taxon>Viridiplantae</taxon>
        <taxon>Streptophyta</taxon>
        <taxon>Embryophyta</taxon>
        <taxon>Tracheophyta</taxon>
        <taxon>Spermatophyta</taxon>
        <taxon>Magnoliopsida</taxon>
        <taxon>eudicotyledons</taxon>
        <taxon>Gunneridae</taxon>
        <taxon>Pentapetalae</taxon>
        <taxon>rosids</taxon>
        <taxon>fabids</taxon>
        <taxon>Fabales</taxon>
        <taxon>Fabaceae</taxon>
        <taxon>Papilionoideae</taxon>
        <taxon>50 kb inversion clade</taxon>
        <taxon>genistoids sensu lato</taxon>
        <taxon>core genistoids</taxon>
        <taxon>Genisteae</taxon>
        <taxon>Lupinus</taxon>
    </lineage>
</organism>
<accession>A0A6A4NG22</accession>
<proteinExistence type="predicted"/>
<keyword evidence="3" id="KW-0808">Transferase</keyword>
<evidence type="ECO:0000259" key="2">
    <source>
        <dbReference type="Pfam" id="PF25597"/>
    </source>
</evidence>
<feature type="region of interest" description="Disordered" evidence="1">
    <location>
        <begin position="157"/>
        <end position="195"/>
    </location>
</feature>
<dbReference type="PANTHER" id="PTHR42648:SF28">
    <property type="entry name" value="TRANSPOSON-ENCODED PROTEIN WITH RIBONUCLEASE H-LIKE AND RETROVIRUS ZINC FINGER-LIKE DOMAINS"/>
    <property type="match status" value="1"/>
</dbReference>
<keyword evidence="3" id="KW-0548">Nucleotidyltransferase</keyword>
<evidence type="ECO:0000313" key="4">
    <source>
        <dbReference type="Proteomes" id="UP000447434"/>
    </source>
</evidence>
<protein>
    <submittedName>
        <fullName evidence="3">Putative RNA-directed DNA polymerase</fullName>
    </submittedName>
</protein>
<dbReference type="InterPro" id="IPR057670">
    <property type="entry name" value="SH3_retrovirus"/>
</dbReference>
<name>A0A6A4NG22_LUPAL</name>